<keyword evidence="2" id="KW-1185">Reference proteome</keyword>
<dbReference type="CTD" id="100132813"/>
<gene>
    <name evidence="3" type="primary">LOC111146483</name>
</gene>
<dbReference type="OrthoDB" id="10418960at2759"/>
<dbReference type="Proteomes" id="UP000248482">
    <property type="component" value="Unplaced"/>
</dbReference>
<organism evidence="2 3">
    <name type="scientific">Enhydra lutris kenyoni</name>
    <name type="common">northern sea otter</name>
    <dbReference type="NCBI Taxonomy" id="391180"/>
    <lineage>
        <taxon>Eukaryota</taxon>
        <taxon>Metazoa</taxon>
        <taxon>Chordata</taxon>
        <taxon>Craniata</taxon>
        <taxon>Vertebrata</taxon>
        <taxon>Euteleostomi</taxon>
        <taxon>Mammalia</taxon>
        <taxon>Eutheria</taxon>
        <taxon>Laurasiatheria</taxon>
        <taxon>Carnivora</taxon>
        <taxon>Caniformia</taxon>
        <taxon>Musteloidea</taxon>
        <taxon>Mustelidae</taxon>
        <taxon>Lutrinae</taxon>
        <taxon>Enhydra</taxon>
    </lineage>
</organism>
<name>A0A2Y9JIT5_ENHLU</name>
<dbReference type="GeneID" id="111146483"/>
<evidence type="ECO:0000313" key="2">
    <source>
        <dbReference type="Proteomes" id="UP000248482"/>
    </source>
</evidence>
<proteinExistence type="predicted"/>
<reference evidence="3" key="1">
    <citation type="submission" date="2025-08" db="UniProtKB">
        <authorList>
            <consortium name="RefSeq"/>
        </authorList>
    </citation>
    <scope>IDENTIFICATION</scope>
    <source>
        <tissue evidence="3">Blood</tissue>
    </source>
</reference>
<feature type="non-terminal residue" evidence="3">
    <location>
        <position position="1"/>
    </location>
</feature>
<dbReference type="KEGG" id="elk:111146483"/>
<feature type="region of interest" description="Disordered" evidence="1">
    <location>
        <begin position="1"/>
        <end position="22"/>
    </location>
</feature>
<protein>
    <submittedName>
        <fullName evidence="3">Uncharacterized protein LOC111146483</fullName>
    </submittedName>
</protein>
<feature type="region of interest" description="Disordered" evidence="1">
    <location>
        <begin position="37"/>
        <end position="57"/>
    </location>
</feature>
<dbReference type="RefSeq" id="XP_022357745.1">
    <property type="nucleotide sequence ID" value="XM_022502037.1"/>
</dbReference>
<accession>A0A2Y9JIT5</accession>
<evidence type="ECO:0000313" key="3">
    <source>
        <dbReference type="RefSeq" id="XP_022357745.1"/>
    </source>
</evidence>
<dbReference type="AlphaFoldDB" id="A0A2Y9JIT5"/>
<evidence type="ECO:0000256" key="1">
    <source>
        <dbReference type="SAM" id="MobiDB-lite"/>
    </source>
</evidence>
<sequence>SGYTSDSRAEKNCDITEGQNGESFSLAAPPCHLGFESTYGSPQLPRPREMGRVPLLPDPSQARAAGLTQHLVLGSQRPILLGGFASEGPGKEP</sequence>